<comment type="subcellular location">
    <subcellularLocation>
        <location evidence="1">Membrane</location>
        <topology evidence="1">Multi-pass membrane protein</topology>
    </subcellularLocation>
</comment>
<evidence type="ECO:0000256" key="3">
    <source>
        <dbReference type="ARBA" id="ARBA00022692"/>
    </source>
</evidence>
<feature type="domain" description="Major facilitator superfamily (MFS) profile" evidence="7">
    <location>
        <begin position="1"/>
        <end position="125"/>
    </location>
</feature>
<dbReference type="EMBL" id="OU893336">
    <property type="protein sequence ID" value="CAG9793358.1"/>
    <property type="molecule type" value="Genomic_DNA"/>
</dbReference>
<evidence type="ECO:0000313" key="9">
    <source>
        <dbReference type="Proteomes" id="UP001153714"/>
    </source>
</evidence>
<evidence type="ECO:0000256" key="4">
    <source>
        <dbReference type="ARBA" id="ARBA00022989"/>
    </source>
</evidence>
<keyword evidence="9" id="KW-1185">Reference proteome</keyword>
<gene>
    <name evidence="8" type="ORF">DIATSA_LOCUS10808</name>
</gene>
<dbReference type="PANTHER" id="PTHR23511">
    <property type="entry name" value="SYNAPTIC VESICLE GLYCOPROTEIN 2"/>
    <property type="match status" value="1"/>
</dbReference>
<keyword evidence="3 6" id="KW-0812">Transmembrane</keyword>
<reference evidence="8" key="2">
    <citation type="submission" date="2022-10" db="EMBL/GenBank/DDBJ databases">
        <authorList>
            <consortium name="ENA_rothamsted_submissions"/>
            <consortium name="culmorum"/>
            <person name="King R."/>
        </authorList>
    </citation>
    <scope>NUCLEOTIDE SEQUENCE</scope>
</reference>
<dbReference type="SUPFAM" id="SSF103473">
    <property type="entry name" value="MFS general substrate transporter"/>
    <property type="match status" value="1"/>
</dbReference>
<name>A0A9N9RB77_9NEOP</name>
<accession>A0A9N9RB77</accession>
<evidence type="ECO:0000313" key="8">
    <source>
        <dbReference type="EMBL" id="CAG9793358.1"/>
    </source>
</evidence>
<evidence type="ECO:0000256" key="1">
    <source>
        <dbReference type="ARBA" id="ARBA00004141"/>
    </source>
</evidence>
<keyword evidence="4 6" id="KW-1133">Transmembrane helix</keyword>
<dbReference type="OrthoDB" id="6133115at2759"/>
<dbReference type="AlphaFoldDB" id="A0A9N9RB77"/>
<dbReference type="GO" id="GO:0022857">
    <property type="term" value="F:transmembrane transporter activity"/>
    <property type="evidence" value="ECO:0007669"/>
    <property type="project" value="InterPro"/>
</dbReference>
<dbReference type="PROSITE" id="PS50850">
    <property type="entry name" value="MFS"/>
    <property type="match status" value="1"/>
</dbReference>
<feature type="transmembrane region" description="Helical" evidence="6">
    <location>
        <begin position="28"/>
        <end position="54"/>
    </location>
</feature>
<evidence type="ECO:0000256" key="6">
    <source>
        <dbReference type="SAM" id="Phobius"/>
    </source>
</evidence>
<dbReference type="Proteomes" id="UP001153714">
    <property type="component" value="Chromosome 5"/>
</dbReference>
<keyword evidence="2" id="KW-0813">Transport</keyword>
<dbReference type="GO" id="GO:0016020">
    <property type="term" value="C:membrane"/>
    <property type="evidence" value="ECO:0007669"/>
    <property type="project" value="UniProtKB-SubCell"/>
</dbReference>
<dbReference type="PANTHER" id="PTHR23511:SF36">
    <property type="entry name" value="EG:BACR7A4.13 PROTEIN-RELATED"/>
    <property type="match status" value="1"/>
</dbReference>
<reference evidence="8" key="1">
    <citation type="submission" date="2021-12" db="EMBL/GenBank/DDBJ databases">
        <authorList>
            <person name="King R."/>
        </authorList>
    </citation>
    <scope>NUCLEOTIDE SEQUENCE</scope>
</reference>
<evidence type="ECO:0000259" key="7">
    <source>
        <dbReference type="PROSITE" id="PS50850"/>
    </source>
</evidence>
<protein>
    <recommendedName>
        <fullName evidence="7">Major facilitator superfamily (MFS) profile domain-containing protein</fullName>
    </recommendedName>
</protein>
<proteinExistence type="predicted"/>
<organism evidence="8 9">
    <name type="scientific">Diatraea saccharalis</name>
    <name type="common">sugarcane borer</name>
    <dbReference type="NCBI Taxonomy" id="40085"/>
    <lineage>
        <taxon>Eukaryota</taxon>
        <taxon>Metazoa</taxon>
        <taxon>Ecdysozoa</taxon>
        <taxon>Arthropoda</taxon>
        <taxon>Hexapoda</taxon>
        <taxon>Insecta</taxon>
        <taxon>Pterygota</taxon>
        <taxon>Neoptera</taxon>
        <taxon>Endopterygota</taxon>
        <taxon>Lepidoptera</taxon>
        <taxon>Glossata</taxon>
        <taxon>Ditrysia</taxon>
        <taxon>Pyraloidea</taxon>
        <taxon>Crambidae</taxon>
        <taxon>Crambinae</taxon>
        <taxon>Diatraea</taxon>
    </lineage>
</organism>
<dbReference type="Gene3D" id="1.20.1250.20">
    <property type="entry name" value="MFS general substrate transporter like domains"/>
    <property type="match status" value="1"/>
</dbReference>
<dbReference type="InterPro" id="IPR020846">
    <property type="entry name" value="MFS_dom"/>
</dbReference>
<sequence length="125" mass="13443">MILGAASLIGICISTCMTKFFGIKPLIIILLIICSACSGSLYWTNSLIVIAILISATCGLMQTALSLQHNLLVRAFPTTLRTLSLSIIIMIGRIGSLLGSILFPVMLTYECMTPFITLSVLTLCK</sequence>
<keyword evidence="5 6" id="KW-0472">Membrane</keyword>
<feature type="transmembrane region" description="Helical" evidence="6">
    <location>
        <begin position="75"/>
        <end position="95"/>
    </location>
</feature>
<evidence type="ECO:0000256" key="5">
    <source>
        <dbReference type="ARBA" id="ARBA00023136"/>
    </source>
</evidence>
<evidence type="ECO:0000256" key="2">
    <source>
        <dbReference type="ARBA" id="ARBA00022448"/>
    </source>
</evidence>
<dbReference type="InterPro" id="IPR036259">
    <property type="entry name" value="MFS_trans_sf"/>
</dbReference>